<dbReference type="GO" id="GO:0030145">
    <property type="term" value="F:manganese ion binding"/>
    <property type="evidence" value="ECO:0007669"/>
    <property type="project" value="TreeGrafter"/>
</dbReference>
<dbReference type="InterPro" id="IPR008210">
    <property type="entry name" value="PEP_carboxykinase_N"/>
</dbReference>
<dbReference type="GO" id="GO:0006094">
    <property type="term" value="P:gluconeogenesis"/>
    <property type="evidence" value="ECO:0007669"/>
    <property type="project" value="InterPro"/>
</dbReference>
<dbReference type="AlphaFoldDB" id="A0A448X1F9"/>
<dbReference type="GO" id="GO:0019543">
    <property type="term" value="P:propionate catabolic process"/>
    <property type="evidence" value="ECO:0007669"/>
    <property type="project" value="TreeGrafter"/>
</dbReference>
<dbReference type="Proteomes" id="UP000784294">
    <property type="component" value="Unassembled WGS sequence"/>
</dbReference>
<dbReference type="GO" id="GO:0004613">
    <property type="term" value="F:phosphoenolpyruvate carboxykinase (GTP) activity"/>
    <property type="evidence" value="ECO:0007669"/>
    <property type="project" value="TreeGrafter"/>
</dbReference>
<dbReference type="GO" id="GO:0071333">
    <property type="term" value="P:cellular response to glucose stimulus"/>
    <property type="evidence" value="ECO:0007669"/>
    <property type="project" value="TreeGrafter"/>
</dbReference>
<reference evidence="2" key="1">
    <citation type="submission" date="2018-11" db="EMBL/GenBank/DDBJ databases">
        <authorList>
            <consortium name="Pathogen Informatics"/>
        </authorList>
    </citation>
    <scope>NUCLEOTIDE SEQUENCE</scope>
</reference>
<dbReference type="EMBL" id="CAAALY010073715">
    <property type="protein sequence ID" value="VEL25404.1"/>
    <property type="molecule type" value="Genomic_DNA"/>
</dbReference>
<dbReference type="GO" id="GO:0006107">
    <property type="term" value="P:oxaloacetate metabolic process"/>
    <property type="evidence" value="ECO:0007669"/>
    <property type="project" value="TreeGrafter"/>
</dbReference>
<dbReference type="GO" id="GO:0005525">
    <property type="term" value="F:GTP binding"/>
    <property type="evidence" value="ECO:0007669"/>
    <property type="project" value="InterPro"/>
</dbReference>
<sequence length="77" mass="8457">MGPIGGPISKVGIELTDSPYVVASMRIMTRMGKEVLSLLQKDDSNFIRALHSVGLPKPETREFMHSCRDQMVLSGPV</sequence>
<dbReference type="GO" id="GO:0046327">
    <property type="term" value="P:glycerol biosynthetic process from pyruvate"/>
    <property type="evidence" value="ECO:0007669"/>
    <property type="project" value="TreeGrafter"/>
</dbReference>
<dbReference type="Pfam" id="PF17297">
    <property type="entry name" value="PEPCK_N"/>
    <property type="match status" value="1"/>
</dbReference>
<comment type="caution">
    <text evidence="2">The sequence shown here is derived from an EMBL/GenBank/DDBJ whole genome shotgun (WGS) entry which is preliminary data.</text>
</comment>
<dbReference type="PANTHER" id="PTHR11561:SF0">
    <property type="entry name" value="PHOSPHOENOLPYRUVATE CARBOXYKINASE [GTP]-RELATED"/>
    <property type="match status" value="1"/>
</dbReference>
<dbReference type="InterPro" id="IPR035078">
    <property type="entry name" value="PEP_carboxykinase_GTP_N"/>
</dbReference>
<gene>
    <name evidence="2" type="ORF">PXEA_LOCUS18844</name>
</gene>
<evidence type="ECO:0000259" key="1">
    <source>
        <dbReference type="Pfam" id="PF17297"/>
    </source>
</evidence>
<keyword evidence="3" id="KW-1185">Reference proteome</keyword>
<name>A0A448X1F9_9PLAT</name>
<dbReference type="GO" id="GO:0042594">
    <property type="term" value="P:response to starvation"/>
    <property type="evidence" value="ECO:0007669"/>
    <property type="project" value="TreeGrafter"/>
</dbReference>
<dbReference type="PANTHER" id="PTHR11561">
    <property type="entry name" value="PHOSPHOENOLPYRUVATE CARBOXYKINASE"/>
    <property type="match status" value="1"/>
</dbReference>
<feature type="domain" description="Phosphoenolpyruvate carboxykinase GTP-utilising N-terminal" evidence="1">
    <location>
        <begin position="1"/>
        <end position="70"/>
    </location>
</feature>
<evidence type="ECO:0000313" key="2">
    <source>
        <dbReference type="EMBL" id="VEL25404.1"/>
    </source>
</evidence>
<proteinExistence type="predicted"/>
<accession>A0A448X1F9</accession>
<dbReference type="GO" id="GO:0005829">
    <property type="term" value="C:cytosol"/>
    <property type="evidence" value="ECO:0007669"/>
    <property type="project" value="TreeGrafter"/>
</dbReference>
<evidence type="ECO:0000313" key="3">
    <source>
        <dbReference type="Proteomes" id="UP000784294"/>
    </source>
</evidence>
<dbReference type="GO" id="GO:0033993">
    <property type="term" value="P:response to lipid"/>
    <property type="evidence" value="ECO:0007669"/>
    <property type="project" value="TreeGrafter"/>
</dbReference>
<dbReference type="SUPFAM" id="SSF68923">
    <property type="entry name" value="PEP carboxykinase N-terminal domain"/>
    <property type="match status" value="1"/>
</dbReference>
<protein>
    <recommendedName>
        <fullName evidence="1">Phosphoenolpyruvate carboxykinase GTP-utilising N-terminal domain-containing protein</fullName>
    </recommendedName>
</protein>
<organism evidence="2 3">
    <name type="scientific">Protopolystoma xenopodis</name>
    <dbReference type="NCBI Taxonomy" id="117903"/>
    <lineage>
        <taxon>Eukaryota</taxon>
        <taxon>Metazoa</taxon>
        <taxon>Spiralia</taxon>
        <taxon>Lophotrochozoa</taxon>
        <taxon>Platyhelminthes</taxon>
        <taxon>Monogenea</taxon>
        <taxon>Polyopisthocotylea</taxon>
        <taxon>Polystomatidea</taxon>
        <taxon>Polystomatidae</taxon>
        <taxon>Protopolystoma</taxon>
    </lineage>
</organism>
<dbReference type="InterPro" id="IPR008209">
    <property type="entry name" value="PEP_carboxykinase_GTP"/>
</dbReference>
<dbReference type="OrthoDB" id="5841594at2759"/>
<dbReference type="Gene3D" id="3.40.449.10">
    <property type="entry name" value="Phosphoenolpyruvate Carboxykinase, domain 1"/>
    <property type="match status" value="1"/>
</dbReference>